<dbReference type="EMBL" id="SJPT01000003">
    <property type="protein sequence ID" value="TWU24438.1"/>
    <property type="molecule type" value="Genomic_DNA"/>
</dbReference>
<dbReference type="AlphaFoldDB" id="A0A5C6CJ32"/>
<evidence type="ECO:0000313" key="4">
    <source>
        <dbReference type="Proteomes" id="UP000316304"/>
    </source>
</evidence>
<accession>A0A5C6CJ32</accession>
<feature type="transmembrane region" description="Helical" evidence="2">
    <location>
        <begin position="21"/>
        <end position="44"/>
    </location>
</feature>
<evidence type="ECO:0000256" key="1">
    <source>
        <dbReference type="SAM" id="MobiDB-lite"/>
    </source>
</evidence>
<keyword evidence="2" id="KW-1133">Transmembrane helix</keyword>
<dbReference type="Proteomes" id="UP000316304">
    <property type="component" value="Unassembled WGS sequence"/>
</dbReference>
<evidence type="ECO:0000256" key="2">
    <source>
        <dbReference type="SAM" id="Phobius"/>
    </source>
</evidence>
<name>A0A5C6CJ32_9BACT</name>
<gene>
    <name evidence="3" type="ORF">Pla52o_23650</name>
</gene>
<keyword evidence="4" id="KW-1185">Reference proteome</keyword>
<keyword evidence="2" id="KW-0472">Membrane</keyword>
<feature type="region of interest" description="Disordered" evidence="1">
    <location>
        <begin position="495"/>
        <end position="519"/>
    </location>
</feature>
<evidence type="ECO:0000313" key="3">
    <source>
        <dbReference type="EMBL" id="TWU24438.1"/>
    </source>
</evidence>
<dbReference type="OrthoDB" id="280947at2"/>
<reference evidence="3 4" key="1">
    <citation type="submission" date="2019-02" db="EMBL/GenBank/DDBJ databases">
        <title>Deep-cultivation of Planctomycetes and their phenomic and genomic characterization uncovers novel biology.</title>
        <authorList>
            <person name="Wiegand S."/>
            <person name="Jogler M."/>
            <person name="Boedeker C."/>
            <person name="Pinto D."/>
            <person name="Vollmers J."/>
            <person name="Rivas-Marin E."/>
            <person name="Kohn T."/>
            <person name="Peeters S.H."/>
            <person name="Heuer A."/>
            <person name="Rast P."/>
            <person name="Oberbeckmann S."/>
            <person name="Bunk B."/>
            <person name="Jeske O."/>
            <person name="Meyerdierks A."/>
            <person name="Storesund J.E."/>
            <person name="Kallscheuer N."/>
            <person name="Luecker S."/>
            <person name="Lage O.M."/>
            <person name="Pohl T."/>
            <person name="Merkel B.J."/>
            <person name="Hornburger P."/>
            <person name="Mueller R.-W."/>
            <person name="Bruemmer F."/>
            <person name="Labrenz M."/>
            <person name="Spormann A.M."/>
            <person name="Op Den Camp H."/>
            <person name="Overmann J."/>
            <person name="Amann R."/>
            <person name="Jetten M.S.M."/>
            <person name="Mascher T."/>
            <person name="Medema M.H."/>
            <person name="Devos D.P."/>
            <person name="Kaster A.-K."/>
            <person name="Ovreas L."/>
            <person name="Rohde M."/>
            <person name="Galperin M.Y."/>
            <person name="Jogler C."/>
        </authorList>
    </citation>
    <scope>NUCLEOTIDE SEQUENCE [LARGE SCALE GENOMIC DNA]</scope>
    <source>
        <strain evidence="3 4">Pla52o</strain>
    </source>
</reference>
<keyword evidence="2" id="KW-0812">Transmembrane</keyword>
<sequence length="519" mass="57365">MSRESLSTPLINDTIPSRRKFLGLTSLLVAGSVVSANTLAVGIVNADEKSNTSSRSEGESEITEPVTLAVNHDAQLFRVRMEMDVEGNVNIPANSLVSRKKASVIPLKSEAVFDYEERYRLPHDASIDSFVTAAERFYHEAESINDLNDVKRHSKLRREVAHTMVRRDTMPEILYSTRDSFTSNELELLRVPVSSVAVDGLLPVDAVVSGDQYVIEAESMRSLLNLTSIEQCEVKAEVVAISESDARIQVRGNVDGSVDGVPTKMRVVGKLTFDRKEGVTTWLAMAVHETREIGIAVPGFDVAATIKMVRQPLAKTIAMPATPFAVDVTAAIDPAALLIELQSNQVGISTRMDRRWRMISDVRGLSMMRMIENDRSIAQCDFRRLSKLPEGKQWSMEALQENIKTTLGEQLVQLELANERVNSEGLRVLSVVARGSVQEVPIRWVIQHFSDDSGRRAMATFTMEGDSVDAFATSDVQLSETLRFIDPNVAEEEAEIATRSQIKASRQDATSTPSASDQR</sequence>
<dbReference type="RefSeq" id="WP_146594605.1">
    <property type="nucleotide sequence ID" value="NZ_SJPT01000003.1"/>
</dbReference>
<feature type="compositionally biased region" description="Polar residues" evidence="1">
    <location>
        <begin position="498"/>
        <end position="519"/>
    </location>
</feature>
<protein>
    <submittedName>
        <fullName evidence="3">Uncharacterized protein</fullName>
    </submittedName>
</protein>
<proteinExistence type="predicted"/>
<comment type="caution">
    <text evidence="3">The sequence shown here is derived from an EMBL/GenBank/DDBJ whole genome shotgun (WGS) entry which is preliminary data.</text>
</comment>
<dbReference type="InterPro" id="IPR006311">
    <property type="entry name" value="TAT_signal"/>
</dbReference>
<organism evidence="3 4">
    <name type="scientific">Novipirellula galeiformis</name>
    <dbReference type="NCBI Taxonomy" id="2528004"/>
    <lineage>
        <taxon>Bacteria</taxon>
        <taxon>Pseudomonadati</taxon>
        <taxon>Planctomycetota</taxon>
        <taxon>Planctomycetia</taxon>
        <taxon>Pirellulales</taxon>
        <taxon>Pirellulaceae</taxon>
        <taxon>Novipirellula</taxon>
    </lineage>
</organism>
<dbReference type="PROSITE" id="PS51318">
    <property type="entry name" value="TAT"/>
    <property type="match status" value="1"/>
</dbReference>